<feature type="compositionally biased region" description="Low complexity" evidence="6">
    <location>
        <begin position="106"/>
        <end position="119"/>
    </location>
</feature>
<dbReference type="PANTHER" id="PTHR31221:SF334">
    <property type="entry name" value="WRKY TRANSCRIPTION FACTOR 57-RELATED"/>
    <property type="match status" value="1"/>
</dbReference>
<evidence type="ECO:0000256" key="6">
    <source>
        <dbReference type="SAM" id="MobiDB-lite"/>
    </source>
</evidence>
<dbReference type="SMART" id="SM00774">
    <property type="entry name" value="WRKY"/>
    <property type="match status" value="1"/>
</dbReference>
<evidence type="ECO:0000313" key="8">
    <source>
        <dbReference type="EMBL" id="MBW91696.1"/>
    </source>
</evidence>
<organism evidence="8">
    <name type="scientific">Rhizophora mucronata</name>
    <name type="common">Asiatic mangrove</name>
    <dbReference type="NCBI Taxonomy" id="61149"/>
    <lineage>
        <taxon>Eukaryota</taxon>
        <taxon>Viridiplantae</taxon>
        <taxon>Streptophyta</taxon>
        <taxon>Embryophyta</taxon>
        <taxon>Tracheophyta</taxon>
        <taxon>Spermatophyta</taxon>
        <taxon>Magnoliopsida</taxon>
        <taxon>eudicotyledons</taxon>
        <taxon>Gunneridae</taxon>
        <taxon>Pentapetalae</taxon>
        <taxon>rosids</taxon>
        <taxon>fabids</taxon>
        <taxon>Malpighiales</taxon>
        <taxon>Rhizophoraceae</taxon>
        <taxon>Rhizophora</taxon>
    </lineage>
</organism>
<dbReference type="EMBL" id="GGEC01011213">
    <property type="protein sequence ID" value="MBW91696.1"/>
    <property type="molecule type" value="Transcribed_RNA"/>
</dbReference>
<dbReference type="InterPro" id="IPR044810">
    <property type="entry name" value="WRKY_plant"/>
</dbReference>
<dbReference type="PANTHER" id="PTHR31221">
    <property type="entry name" value="WRKY TRANSCRIPTION FACTOR PROTEIN 1-RELATED"/>
    <property type="match status" value="1"/>
</dbReference>
<dbReference type="GO" id="GO:0043565">
    <property type="term" value="F:sequence-specific DNA binding"/>
    <property type="evidence" value="ECO:0007669"/>
    <property type="project" value="InterPro"/>
</dbReference>
<evidence type="ECO:0000256" key="2">
    <source>
        <dbReference type="ARBA" id="ARBA00023015"/>
    </source>
</evidence>
<keyword evidence="5" id="KW-0539">Nucleus</keyword>
<dbReference type="Gene3D" id="2.20.25.80">
    <property type="entry name" value="WRKY domain"/>
    <property type="match status" value="1"/>
</dbReference>
<dbReference type="PROSITE" id="PS50811">
    <property type="entry name" value="WRKY"/>
    <property type="match status" value="1"/>
</dbReference>
<name>A0A2P2JDZ2_RHIMU</name>
<dbReference type="SUPFAM" id="SSF118290">
    <property type="entry name" value="WRKY DNA-binding domain"/>
    <property type="match status" value="1"/>
</dbReference>
<accession>A0A2P2JDZ2</accession>
<evidence type="ECO:0000256" key="3">
    <source>
        <dbReference type="ARBA" id="ARBA00023125"/>
    </source>
</evidence>
<proteinExistence type="predicted"/>
<feature type="domain" description="WRKY" evidence="7">
    <location>
        <begin position="159"/>
        <end position="224"/>
    </location>
</feature>
<dbReference type="GO" id="GO:0003700">
    <property type="term" value="F:DNA-binding transcription factor activity"/>
    <property type="evidence" value="ECO:0007669"/>
    <property type="project" value="InterPro"/>
</dbReference>
<evidence type="ECO:0000256" key="4">
    <source>
        <dbReference type="ARBA" id="ARBA00023163"/>
    </source>
</evidence>
<dbReference type="EMBL" id="GGEC01011214">
    <property type="protein sequence ID" value="MBW91697.1"/>
    <property type="molecule type" value="Transcribed_RNA"/>
</dbReference>
<dbReference type="FunFam" id="2.20.25.80:FF:000003">
    <property type="entry name" value="WRKY transcription factor 57"/>
    <property type="match status" value="1"/>
</dbReference>
<keyword evidence="3" id="KW-0238">DNA-binding</keyword>
<feature type="region of interest" description="Disordered" evidence="6">
    <location>
        <begin position="1"/>
        <end position="20"/>
    </location>
</feature>
<dbReference type="AlphaFoldDB" id="A0A2P2JDZ2"/>
<feature type="region of interest" description="Disordered" evidence="6">
    <location>
        <begin position="72"/>
        <end position="149"/>
    </location>
</feature>
<sequence length="308" mass="33882">MDDKADPDPGGEFAGESSWTARADSESVNYFFGSSERDNSILRELGLNFQPAQSTEPDRFCELDTIEMEARDLGFGPESTGKGFKRSLGGGPAVQVAGSGCGGVGAASTINPSVSTSSSEDPPEMSTGSDGKLPEISSKVKKKRQKRIRQPRFAFMTKSEVEHLEDGYRWRKYGQKAVKNSPFPRSYYRCTNSKCTVKKRVERSSEDPTMVITTYEGQHCHHGAGFPRGGVISHEAAFATQLSPLMTQFYYPSSRLPGQHLSSITTQTTQTQVEVEEPFTMPETTMLHLSTDEGLLGDIVRPGMNKRR</sequence>
<dbReference type="InterPro" id="IPR003657">
    <property type="entry name" value="WRKY_dom"/>
</dbReference>
<keyword evidence="4" id="KW-0804">Transcription</keyword>
<reference evidence="8" key="1">
    <citation type="submission" date="2018-02" db="EMBL/GenBank/DDBJ databases">
        <title>Rhizophora mucronata_Transcriptome.</title>
        <authorList>
            <person name="Meera S.P."/>
            <person name="Sreeshan A."/>
            <person name="Augustine A."/>
        </authorList>
    </citation>
    <scope>NUCLEOTIDE SEQUENCE</scope>
    <source>
        <tissue evidence="8">Leaf</tissue>
    </source>
</reference>
<dbReference type="InterPro" id="IPR036576">
    <property type="entry name" value="WRKY_dom_sf"/>
</dbReference>
<evidence type="ECO:0000259" key="7">
    <source>
        <dbReference type="PROSITE" id="PS50811"/>
    </source>
</evidence>
<dbReference type="GO" id="GO:0005634">
    <property type="term" value="C:nucleus"/>
    <property type="evidence" value="ECO:0007669"/>
    <property type="project" value="UniProtKB-SubCell"/>
</dbReference>
<evidence type="ECO:0000256" key="1">
    <source>
        <dbReference type="ARBA" id="ARBA00004123"/>
    </source>
</evidence>
<keyword evidence="2" id="KW-0805">Transcription regulation</keyword>
<evidence type="ECO:0000256" key="5">
    <source>
        <dbReference type="ARBA" id="ARBA00023242"/>
    </source>
</evidence>
<comment type="subcellular location">
    <subcellularLocation>
        <location evidence="1">Nucleus</location>
    </subcellularLocation>
</comment>
<protein>
    <recommendedName>
        <fullName evidence="7">WRKY domain-containing protein</fullName>
    </recommendedName>
</protein>
<dbReference type="Pfam" id="PF03106">
    <property type="entry name" value="WRKY"/>
    <property type="match status" value="1"/>
</dbReference>
<feature type="compositionally biased region" description="Basic residues" evidence="6">
    <location>
        <begin position="139"/>
        <end position="149"/>
    </location>
</feature>